<feature type="transmembrane region" description="Helical" evidence="2">
    <location>
        <begin position="310"/>
        <end position="333"/>
    </location>
</feature>
<dbReference type="GeneID" id="103715806"/>
<evidence type="ECO:0000256" key="2">
    <source>
        <dbReference type="SAM" id="Phobius"/>
    </source>
</evidence>
<evidence type="ECO:0000256" key="1">
    <source>
        <dbReference type="SAM" id="MobiDB-lite"/>
    </source>
</evidence>
<dbReference type="RefSeq" id="XP_008801785.2">
    <property type="nucleotide sequence ID" value="XM_008803563.4"/>
</dbReference>
<gene>
    <name evidence="4" type="primary">LOC103715806</name>
</gene>
<dbReference type="Proteomes" id="UP000228380">
    <property type="component" value="Chromosome 18"/>
</dbReference>
<keyword evidence="3" id="KW-1185">Reference proteome</keyword>
<evidence type="ECO:0000313" key="3">
    <source>
        <dbReference type="Proteomes" id="UP000228380"/>
    </source>
</evidence>
<organism evidence="3 4">
    <name type="scientific">Phoenix dactylifera</name>
    <name type="common">Date palm</name>
    <dbReference type="NCBI Taxonomy" id="42345"/>
    <lineage>
        <taxon>Eukaryota</taxon>
        <taxon>Viridiplantae</taxon>
        <taxon>Streptophyta</taxon>
        <taxon>Embryophyta</taxon>
        <taxon>Tracheophyta</taxon>
        <taxon>Spermatophyta</taxon>
        <taxon>Magnoliopsida</taxon>
        <taxon>Liliopsida</taxon>
        <taxon>Arecaceae</taxon>
        <taxon>Coryphoideae</taxon>
        <taxon>Phoeniceae</taxon>
        <taxon>Phoenix</taxon>
    </lineage>
</organism>
<dbReference type="AlphaFoldDB" id="A0A8B7CLN0"/>
<dbReference type="PANTHER" id="PTHR37244:SF1">
    <property type="entry name" value="NADP-SPECIFIC GLUTAMATE DEHYDROGENASE"/>
    <property type="match status" value="1"/>
</dbReference>
<reference evidence="3" key="1">
    <citation type="journal article" date="2019" name="Nat. Commun.">
        <title>Genome-wide association mapping of date palm fruit traits.</title>
        <authorList>
            <person name="Hazzouri K.M."/>
            <person name="Gros-Balthazard M."/>
            <person name="Flowers J.M."/>
            <person name="Copetti D."/>
            <person name="Lemansour A."/>
            <person name="Lebrun M."/>
            <person name="Masmoudi K."/>
            <person name="Ferrand S."/>
            <person name="Dhar M.I."/>
            <person name="Fresquez Z.A."/>
            <person name="Rosas U."/>
            <person name="Zhang J."/>
            <person name="Talag J."/>
            <person name="Lee S."/>
            <person name="Kudrna D."/>
            <person name="Powell R.F."/>
            <person name="Leitch I.J."/>
            <person name="Krueger R.R."/>
            <person name="Wing R.A."/>
            <person name="Amiri K.M.A."/>
            <person name="Purugganan M.D."/>
        </authorList>
    </citation>
    <scope>NUCLEOTIDE SEQUENCE [LARGE SCALE GENOMIC DNA]</scope>
    <source>
        <strain evidence="3">cv. Khalas</strain>
    </source>
</reference>
<evidence type="ECO:0000313" key="4">
    <source>
        <dbReference type="RefSeq" id="XP_008801785.2"/>
    </source>
</evidence>
<keyword evidence="2" id="KW-0472">Membrane</keyword>
<protein>
    <submittedName>
        <fullName evidence="4">Uncharacterized protein At1g01500-like</fullName>
    </submittedName>
</protein>
<proteinExistence type="predicted"/>
<sequence length="345" mass="37383">MMDLLSPTSEEKKDHSPSLAISLPSPPPPRRGTADAAGNFCRLLANGPPAAPAPSSWFEIRLFYVRITPCAADAVPPRLTLSHLRREMGAALEIKGARVPNSDPTSLPLRRDRFDRDAAEVTYVSTEGVRLTGAVDFEVCDDRGNLILCGSLGRVEAPWSNGVIGFDNHSGSCDKDPKTGWSMDCYSAASIASSAFMQSKLGISSPSIEVYVAGCYAGVPLILTQTVQLSPRRKAARPGALDAIPEDEETAGREQGSNEGLIHRRTSSSSVTEEIDEYDPNIKVGHRYYPEGWYLDDDGQLTWFNAGVRVGVGIGLGMCVGIGIGIGLLMRSYQATTRNFRRRFF</sequence>
<keyword evidence="2" id="KW-0812">Transmembrane</keyword>
<name>A0A8B7CLN0_PHODC</name>
<feature type="region of interest" description="Disordered" evidence="1">
    <location>
        <begin position="1"/>
        <end position="36"/>
    </location>
</feature>
<dbReference type="PANTHER" id="PTHR37244">
    <property type="entry name" value="NADP-SPECIFIC GLUTAMATE DEHYDROGENASE"/>
    <property type="match status" value="1"/>
</dbReference>
<dbReference type="OrthoDB" id="2016101at2759"/>
<keyword evidence="2" id="KW-1133">Transmembrane helix</keyword>
<accession>A0A8B7CLN0</accession>
<reference evidence="4" key="2">
    <citation type="submission" date="2025-08" db="UniProtKB">
        <authorList>
            <consortium name="RefSeq"/>
        </authorList>
    </citation>
    <scope>IDENTIFICATION</scope>
    <source>
        <tissue evidence="4">Young leaves</tissue>
    </source>
</reference>
<dbReference type="KEGG" id="pda:103715806"/>
<feature type="region of interest" description="Disordered" evidence="1">
    <location>
        <begin position="238"/>
        <end position="276"/>
    </location>
</feature>